<protein>
    <submittedName>
        <fullName evidence="7">IEV protein</fullName>
    </submittedName>
</protein>
<accession>Q070L3</accession>
<name>Q070L3_CPRVZ</name>
<comment type="subcellular location">
    <subcellularLocation>
        <location evidence="2">Host endosome</location>
    </subcellularLocation>
    <subcellularLocation>
        <location evidence="1">Virion membrane</location>
    </subcellularLocation>
</comment>
<dbReference type="Proteomes" id="UP000011300">
    <property type="component" value="Segment"/>
</dbReference>
<evidence type="ECO:0000256" key="3">
    <source>
        <dbReference type="ARBA" id="ARBA00022844"/>
    </source>
</evidence>
<evidence type="ECO:0000313" key="7">
    <source>
        <dbReference type="EMBL" id="ABJ08929.1"/>
    </source>
</evidence>
<dbReference type="EMBL" id="DQ356948">
    <property type="protein sequence ID" value="ABJ08929.1"/>
    <property type="molecule type" value="Genomic_DNA"/>
</dbReference>
<keyword evidence="3" id="KW-0946">Virion</keyword>
<dbReference type="KEGG" id="vg:4363427"/>
<evidence type="ECO:0000313" key="8">
    <source>
        <dbReference type="Proteomes" id="UP000011300"/>
    </source>
</evidence>
<dbReference type="Pfam" id="PF03337">
    <property type="entry name" value="Pox_F12L"/>
    <property type="match status" value="1"/>
</dbReference>
<keyword evidence="6" id="KW-0472">Membrane</keyword>
<organismHost>
    <name type="scientific">Crocodylus johnstoni</name>
    <name type="common">Australian freshwater crocodile</name>
    <dbReference type="NCBI Taxonomy" id="184234"/>
</organismHost>
<keyword evidence="8" id="KW-1185">Reference proteome</keyword>
<dbReference type="RefSeq" id="YP_784228.1">
    <property type="nucleotide sequence ID" value="NC_008030.1"/>
</dbReference>
<evidence type="ECO:0000256" key="6">
    <source>
        <dbReference type="ARBA" id="ARBA00023136"/>
    </source>
</evidence>
<gene>
    <name evidence="7" type="ORF">CRV038</name>
</gene>
<organismHost>
    <name type="scientific">Crocodylus porosus</name>
    <name type="common">Saltwater crocodile</name>
    <name type="synonym">Estuarine crocodile</name>
    <dbReference type="NCBI Taxonomy" id="8502"/>
</organismHost>
<dbReference type="GO" id="GO:0044174">
    <property type="term" value="C:host cell endosome"/>
    <property type="evidence" value="ECO:0007669"/>
    <property type="project" value="UniProtKB-SubCell"/>
</dbReference>
<evidence type="ECO:0000256" key="5">
    <source>
        <dbReference type="ARBA" id="ARBA00023046"/>
    </source>
</evidence>
<keyword evidence="4" id="KW-0843">Virulence</keyword>
<dbReference type="InterPro" id="IPR005005">
    <property type="entry name" value="Poxvirus_F12L"/>
</dbReference>
<dbReference type="GO" id="GO:0016032">
    <property type="term" value="P:viral process"/>
    <property type="evidence" value="ECO:0007669"/>
    <property type="project" value="InterPro"/>
</dbReference>
<sequence>MFHQLKVLLARSGACLLDAEPGGGDSLESVTSMIRVNGDLVVSIKTRHGPFCLSAENLERYQRLYGDCSVRVVDAVQRPPPSERDLRTMRLRGEDVPRRHFAPSHGDCLAKILARRASEQGLAELAAALAEPRAPDALAGAAAANQWLARHGLERFRVVNYKDAAALAARPQATVVDDMRIRNLGYYAIWVRDVRVYARPEMDIDYGVSLADLCDLRHWGPVDLEEPRARAVPVVCFQTMVHGREPVAVATYPGGRAYFDSSCGKRVTEFLLECLAERFDAEDRRREEDGDDEPETGGAAAGGDTVILAGYHSSFFDAPLLRRRASDGRWVAAVGDDAGPTLIYRGRHRVLVRDLGLFNPSFSPDAFVRCWARAERGRLDDRYLRTRADLERYRDQILAYLSESCYYLHCAALAQSAALAEAFGRPDPLRCPSLFDAFYEHLIARAAQVPALAPTRCSHPDLADLLERAARRDGARVQVEGAYTAAERELDLRPAALRVLAREYPVGYPYCTAAPDLAGRLSLVRCRVEAKPQNRFPVLAADGGEGVYTSAEVEYAVRVLDCRVEVLEALEWPGRAPIFREALEAFAERVASPAGDRAAHEFLFREVVANDSGALLGAPFGCRRQRGPRLGHYAAFARGYARVAAHELMRRLDNEYCPRVVSSYTSSRVFVRPSCFGAASRKALEIHE</sequence>
<reference evidence="7 8" key="1">
    <citation type="journal article" date="2006" name="J. Virol.">
        <title>Genome of crocodilepox virus.</title>
        <authorList>
            <person name="Afonso C.L."/>
            <person name="Tulman E.R."/>
            <person name="Delhon G."/>
            <person name="Lu Z."/>
            <person name="Viljoen G.J."/>
            <person name="Wallace D.B."/>
            <person name="Kutish G.F."/>
            <person name="Rock D.L."/>
        </authorList>
    </citation>
    <scope>NUCLEOTIDE SEQUENCE [LARGE SCALE GENOMIC DNA]</scope>
    <source>
        <strain evidence="8">Isolate Crocodylus niloticus/Zimbabwe/Ume/2001</strain>
    </source>
</reference>
<organism evidence="7 8">
    <name type="scientific">Nile crocodilepox virus (isolate Crocodylus niloticus/Zimbabwe/Ume/2001)</name>
    <name type="common">CRV</name>
    <dbReference type="NCBI Taxonomy" id="1289473"/>
    <lineage>
        <taxon>Viruses</taxon>
        <taxon>Varidnaviria</taxon>
        <taxon>Bamfordvirae</taxon>
        <taxon>Nucleocytoviricota</taxon>
        <taxon>Pokkesviricetes</taxon>
        <taxon>Chitovirales</taxon>
        <taxon>Poxviridae</taxon>
        <taxon>Chordopoxvirinae</taxon>
        <taxon>Crocodylidpoxvirus</taxon>
        <taxon>Crocodylidpoxvirus nilecrocodilepox</taxon>
        <taxon>Nile crocodilepox virus</taxon>
    </lineage>
</organism>
<evidence type="ECO:0000256" key="4">
    <source>
        <dbReference type="ARBA" id="ARBA00023026"/>
    </source>
</evidence>
<organismHost>
    <name type="scientific">Crocodylus niloticus</name>
    <name type="common">Nile crocodile</name>
    <name type="synonym">African crocodile</name>
    <dbReference type="NCBI Taxonomy" id="8501"/>
</organismHost>
<dbReference type="GO" id="GO:0055036">
    <property type="term" value="C:virion membrane"/>
    <property type="evidence" value="ECO:0007669"/>
    <property type="project" value="UniProtKB-SubCell"/>
</dbReference>
<proteinExistence type="predicted"/>
<keyword evidence="5" id="KW-1039">Host endosome</keyword>
<dbReference type="GeneID" id="4363427"/>
<evidence type="ECO:0000256" key="2">
    <source>
        <dbReference type="ARBA" id="ARBA00004311"/>
    </source>
</evidence>
<evidence type="ECO:0000256" key="1">
    <source>
        <dbReference type="ARBA" id="ARBA00004182"/>
    </source>
</evidence>